<evidence type="ECO:0008006" key="3">
    <source>
        <dbReference type="Google" id="ProtNLM"/>
    </source>
</evidence>
<dbReference type="Proteomes" id="UP000595917">
    <property type="component" value="Chromosome"/>
</dbReference>
<keyword evidence="2" id="KW-1185">Reference proteome</keyword>
<evidence type="ECO:0000313" key="1">
    <source>
        <dbReference type="EMBL" id="QQO08211.1"/>
    </source>
</evidence>
<name>A0A7T8B9D4_9SPIR</name>
<proteinExistence type="predicted"/>
<reference evidence="1" key="1">
    <citation type="submission" date="2021-01" db="EMBL/GenBank/DDBJ databases">
        <title>Description of Breznakiella homolactica.</title>
        <authorList>
            <person name="Song Y."/>
            <person name="Brune A."/>
        </authorList>
    </citation>
    <scope>NUCLEOTIDE SEQUENCE</scope>
    <source>
        <strain evidence="1">RmG30</strain>
    </source>
</reference>
<sequence>MKRLTLSLYCIIAAILPVLLGSCIGVDAEISLSGNGSGSMVVRYRISRELESLGELDGNARWLPIPVGKADVERTVRRIPGLALDSYNAKTDGDDTVHTVKLKFASLEALAQFLDGTGRYASITGKDGGSVLTIDFPGNPELNPDLTDLVRESCEGYDFRIAAGNGRRNYEISMADLLTSKDPVRIEIEL</sequence>
<protein>
    <recommendedName>
        <fullName evidence="3">Lipoprotein</fullName>
    </recommendedName>
</protein>
<dbReference type="KEGG" id="bhc:JFL75_14900"/>
<accession>A0A7T8B9D4</accession>
<gene>
    <name evidence="1" type="ORF">JFL75_14900</name>
</gene>
<dbReference type="EMBL" id="CP067089">
    <property type="protein sequence ID" value="QQO08211.1"/>
    <property type="molecule type" value="Genomic_DNA"/>
</dbReference>
<evidence type="ECO:0000313" key="2">
    <source>
        <dbReference type="Proteomes" id="UP000595917"/>
    </source>
</evidence>
<dbReference type="RefSeq" id="WP_215625517.1">
    <property type="nucleotide sequence ID" value="NZ_CP067089.2"/>
</dbReference>
<dbReference type="PROSITE" id="PS51257">
    <property type="entry name" value="PROKAR_LIPOPROTEIN"/>
    <property type="match status" value="1"/>
</dbReference>
<organism evidence="1 2">
    <name type="scientific">Breznakiella homolactica</name>
    <dbReference type="NCBI Taxonomy" id="2798577"/>
    <lineage>
        <taxon>Bacteria</taxon>
        <taxon>Pseudomonadati</taxon>
        <taxon>Spirochaetota</taxon>
        <taxon>Spirochaetia</taxon>
        <taxon>Spirochaetales</taxon>
        <taxon>Breznakiellaceae</taxon>
        <taxon>Breznakiella</taxon>
    </lineage>
</organism>
<dbReference type="AlphaFoldDB" id="A0A7T8B9D4"/>